<keyword evidence="3" id="KW-1185">Reference proteome</keyword>
<dbReference type="AlphaFoldDB" id="A0A5C4SI08"/>
<proteinExistence type="predicted"/>
<sequence>METINKHINKNQSENEWHPINFQWIPLVKLNQELNLKTRKMKNLFMLPILILLACITSCSDDDDTLIGSGNLTTETRTVDTFAKINSEGVFEVTVTQGASQSVEITADDNIIGQVRASVSNNELRMRLNENYNYRDITVRANITVVNLNGLTNSGIGDMYIHNVDNNGAFSIDNEGTGNIEIDGVSTSLAIKNQGSGNISGFDFLVNDCTIDIEGSGDVKISCSDNLDVDIEGSGDVYYKGTPIINTNITGSGSVINAN</sequence>
<organism evidence="2 3">
    <name type="scientific">Allotamlana fucoidanivorans</name>
    <dbReference type="NCBI Taxonomy" id="2583814"/>
    <lineage>
        <taxon>Bacteria</taxon>
        <taxon>Pseudomonadati</taxon>
        <taxon>Bacteroidota</taxon>
        <taxon>Flavobacteriia</taxon>
        <taxon>Flavobacteriales</taxon>
        <taxon>Flavobacteriaceae</taxon>
        <taxon>Allotamlana</taxon>
    </lineage>
</organism>
<feature type="domain" description="Putative auto-transporter adhesin head GIN" evidence="1">
    <location>
        <begin position="82"/>
        <end position="243"/>
    </location>
</feature>
<dbReference type="EMBL" id="VDCS01000012">
    <property type="protein sequence ID" value="TNJ42982.1"/>
    <property type="molecule type" value="Genomic_DNA"/>
</dbReference>
<evidence type="ECO:0000259" key="1">
    <source>
        <dbReference type="Pfam" id="PF10988"/>
    </source>
</evidence>
<protein>
    <submittedName>
        <fullName evidence="2">DUF2807 domain-containing protein</fullName>
    </submittedName>
</protein>
<dbReference type="Proteomes" id="UP000308713">
    <property type="component" value="Unassembled WGS sequence"/>
</dbReference>
<name>A0A5C4SI08_9FLAO</name>
<dbReference type="Gene3D" id="2.160.20.120">
    <property type="match status" value="1"/>
</dbReference>
<gene>
    <name evidence="2" type="ORF">FGF67_13420</name>
</gene>
<evidence type="ECO:0000313" key="3">
    <source>
        <dbReference type="Proteomes" id="UP000308713"/>
    </source>
</evidence>
<dbReference type="Pfam" id="PF10988">
    <property type="entry name" value="DUF2807"/>
    <property type="match status" value="1"/>
</dbReference>
<reference evidence="2 3" key="1">
    <citation type="submission" date="2019-05" db="EMBL/GenBank/DDBJ databases">
        <title>Tamlana fucoidanivorans sp. nov., isolated from the surface of algae collected from Fujian province in China.</title>
        <authorList>
            <person name="Li J."/>
        </authorList>
    </citation>
    <scope>NUCLEOTIDE SEQUENCE [LARGE SCALE GENOMIC DNA]</scope>
    <source>
        <strain evidence="2 3">CW2-9</strain>
    </source>
</reference>
<dbReference type="RefSeq" id="WP_139698275.1">
    <property type="nucleotide sequence ID" value="NZ_CP074074.1"/>
</dbReference>
<comment type="caution">
    <text evidence="2">The sequence shown here is derived from an EMBL/GenBank/DDBJ whole genome shotgun (WGS) entry which is preliminary data.</text>
</comment>
<accession>A0A5C4SI08</accession>
<evidence type="ECO:0000313" key="2">
    <source>
        <dbReference type="EMBL" id="TNJ42982.1"/>
    </source>
</evidence>
<dbReference type="OrthoDB" id="1442792at2"/>
<dbReference type="InterPro" id="IPR021255">
    <property type="entry name" value="DUF2807"/>
</dbReference>